<accession>A0AAV6GRA2</accession>
<reference evidence="1" key="1">
    <citation type="submission" date="2020-10" db="EMBL/GenBank/DDBJ databases">
        <title>Chromosome-scale genome assembly of the Allis shad, Alosa alosa.</title>
        <authorList>
            <person name="Margot Z."/>
            <person name="Christophe K."/>
            <person name="Cabau C."/>
            <person name="Louis A."/>
            <person name="Berthelot C."/>
            <person name="Parey E."/>
            <person name="Roest Crollius H."/>
            <person name="Montfort J."/>
            <person name="Robinson-Rechavi M."/>
            <person name="Bucao C."/>
            <person name="Bouchez O."/>
            <person name="Gislard M."/>
            <person name="Lluch J."/>
            <person name="Milhes M."/>
            <person name="Lampietro C."/>
            <person name="Lopez Roques C."/>
            <person name="Donnadieu C."/>
            <person name="Braasch I."/>
            <person name="Desvignes T."/>
            <person name="Postlethwait J."/>
            <person name="Bobe J."/>
            <person name="Guiguen Y."/>
        </authorList>
    </citation>
    <scope>NUCLEOTIDE SEQUENCE</scope>
    <source>
        <strain evidence="1">M-15738</strain>
        <tissue evidence="1">Blood</tissue>
    </source>
</reference>
<keyword evidence="2" id="KW-1185">Reference proteome</keyword>
<sequence>MDGGWMVPRTKRSCWSIHSVLQGPHPMSSLPPMTHSTRPCLTPAPPFRTELKDQQLDPFFIEDFTPLFISLNAKSFSRGSIIHESDLTFTANVTLPSSTAIYNTMLRAAQSGDLTFTITTLKRHSCVLGSSQQCGQRLHCLEPGGHLSIGVTTVVGSVTCQSLKCPMACEK</sequence>
<gene>
    <name evidence="1" type="ORF">AALO_G00090230</name>
</gene>
<dbReference type="AlphaFoldDB" id="A0AAV6GRA2"/>
<dbReference type="EMBL" id="JADWDJ010000007">
    <property type="protein sequence ID" value="KAG5277684.1"/>
    <property type="molecule type" value="Genomic_DNA"/>
</dbReference>
<comment type="caution">
    <text evidence="1">The sequence shown here is derived from an EMBL/GenBank/DDBJ whole genome shotgun (WGS) entry which is preliminary data.</text>
</comment>
<dbReference type="Proteomes" id="UP000823561">
    <property type="component" value="Chromosome 7"/>
</dbReference>
<evidence type="ECO:0000313" key="2">
    <source>
        <dbReference type="Proteomes" id="UP000823561"/>
    </source>
</evidence>
<organism evidence="1 2">
    <name type="scientific">Alosa alosa</name>
    <name type="common">allis shad</name>
    <dbReference type="NCBI Taxonomy" id="278164"/>
    <lineage>
        <taxon>Eukaryota</taxon>
        <taxon>Metazoa</taxon>
        <taxon>Chordata</taxon>
        <taxon>Craniata</taxon>
        <taxon>Vertebrata</taxon>
        <taxon>Euteleostomi</taxon>
        <taxon>Actinopterygii</taxon>
        <taxon>Neopterygii</taxon>
        <taxon>Teleostei</taxon>
        <taxon>Clupei</taxon>
        <taxon>Clupeiformes</taxon>
        <taxon>Clupeoidei</taxon>
        <taxon>Clupeidae</taxon>
        <taxon>Alosa</taxon>
    </lineage>
</organism>
<proteinExistence type="predicted"/>
<name>A0AAV6GRA2_9TELE</name>
<evidence type="ECO:0000313" key="1">
    <source>
        <dbReference type="EMBL" id="KAG5277684.1"/>
    </source>
</evidence>
<protein>
    <submittedName>
        <fullName evidence="1">Uncharacterized protein</fullName>
    </submittedName>
</protein>